<name>A0AA40BY82_9PEZI</name>
<keyword evidence="6 9" id="KW-0804">Transcription</keyword>
<evidence type="ECO:0000256" key="10">
    <source>
        <dbReference type="SAM" id="MobiDB-lite"/>
    </source>
</evidence>
<feature type="compositionally biased region" description="Low complexity" evidence="10">
    <location>
        <begin position="1146"/>
        <end position="1180"/>
    </location>
</feature>
<feature type="domain" description="Mediator complex subunit MED14 N-terminal" evidence="11">
    <location>
        <begin position="87"/>
        <end position="298"/>
    </location>
</feature>
<comment type="caution">
    <text evidence="12">The sequence shown here is derived from an EMBL/GenBank/DDBJ whole genome shotgun (WGS) entry which is preliminary data.</text>
</comment>
<evidence type="ECO:0000256" key="2">
    <source>
        <dbReference type="ARBA" id="ARBA00007813"/>
    </source>
</evidence>
<feature type="compositionally biased region" description="Low complexity" evidence="10">
    <location>
        <begin position="1126"/>
        <end position="1138"/>
    </location>
</feature>
<dbReference type="InterPro" id="IPR055122">
    <property type="entry name" value="Med14_N"/>
</dbReference>
<comment type="subcellular location">
    <subcellularLocation>
        <location evidence="1 9">Nucleus</location>
    </subcellularLocation>
</comment>
<dbReference type="Pfam" id="PF08638">
    <property type="entry name" value="Med14"/>
    <property type="match status" value="1"/>
</dbReference>
<dbReference type="InterPro" id="IPR013947">
    <property type="entry name" value="Mediator_Med14"/>
</dbReference>
<evidence type="ECO:0000313" key="12">
    <source>
        <dbReference type="EMBL" id="KAK0617914.1"/>
    </source>
</evidence>
<keyword evidence="7 9" id="KW-0539">Nucleus</keyword>
<proteinExistence type="inferred from homology"/>
<gene>
    <name evidence="12" type="ORF">B0T17DRAFT_315469</name>
</gene>
<comment type="similarity">
    <text evidence="2 9">Belongs to the Mediator complex subunit 14 family.</text>
</comment>
<sequence length="1203" mass="135856">MENGTHNGMRTNHDRSPWMNGANGTLVKGNMSPDKGKALADNAAMANGGDDSYMDMDSHNGRLEATPNASRMNDLPDEIQHITTEILPLGLLLTRLAQFTHGRLQEEIAVLASKPVPYLTTNGNAGYNFTGTEDTSPESLDKKTSLLNFIQDIHQRWVKALVISEWSKKAGQVGRLIDIRAHLVGQLEWFEHTFRCLLDVKEATKWAKLPSPDLRTALEVLTTREVSWMPDFGYVDLSPISVEERASWVEEINTLLSVRLSYYEHDKIPIAFREYAINSGRVTFRVEGEFEVDLTIGDEDFDKQFWFIDFRYLFRPAVTELTSQVRAYLERKVNDALAADGLAGCYKYLHEFVLTQKIGEFRRQAVRLSKERWIDTLKVERLNRAMAIQYWLNKPHSRLFKSWIILGVHSGVGPDGIQDPKSPSRLHLRWFRDNVEVKDFDIPFNTQTIFTESLLTTVIARHVEYLLGSICQKLLTKPRFSQREARLDLQLSRNEPLDSSLTVQLFDEEDAKLGLDPITGAFTMFPKSSVIMDGERKFNLSHTPAEDGPLILEKLRCAYTIKDLHNRAHSIGWTFSQSPISSDDIKTIVFSDDTPSREKNYQTVWMRKDGWNPQWFIIMCMSLGGDHWWLVELSGQRPGLPNGRLKMFTKMPMTSAQLSLSDSFFQNLALYVTGMVSHITDLRELHSKRMTHATRELANSSFSQVKLPTIFVRLSEMLNPNNPDGQPAPEASTVPWAREFIPITFRGIKGHSEDQATLAMLPDIGSPNGAKRVPRTRIIAEARLAVTNKAKFRLLKANVDHDVIFNPHLGQFALRLRGEMGTPVVHLLAARIRALERLVELVEAISKAGKNAVPESATLREVVFSYNSPPPPGLSSHSPENRTWRARLDLTQSKGVALTLENGNPQLRILDVLIKIAGSSKFHQLPSWLIMTLPLYRGLGKIEDEWEKFALRNEGQFQVFNRTIDWLVIRFTLPTTPSSPPRPPRTLLLDVKAKLRKTKMLWHIERPAITGVASGAKVPNDEFDRVLQQGVWTATSIEGVKTFGTGAAADPETGIESLLLLISNAVRSLLGAQLPPPHPVSQGMQGPQQGPQQAGHEPQPQVHGMPQQPQQQLHQPPGPPANSRFHMQQQHQQHHPMPQMTPVPHPTQLQRQQHHQQQAMMAQQQQQQQQHHHQQQQQINGGQGQGHRGVMGNTKNAPLVVLD</sequence>
<evidence type="ECO:0000256" key="6">
    <source>
        <dbReference type="ARBA" id="ARBA00023163"/>
    </source>
</evidence>
<feature type="compositionally biased region" description="Low complexity" evidence="10">
    <location>
        <begin position="1082"/>
        <end position="1115"/>
    </location>
</feature>
<feature type="compositionally biased region" description="Polar residues" evidence="10">
    <location>
        <begin position="1"/>
        <end position="10"/>
    </location>
</feature>
<keyword evidence="5 9" id="KW-0010">Activator</keyword>
<dbReference type="GO" id="GO:0070847">
    <property type="term" value="C:core mediator complex"/>
    <property type="evidence" value="ECO:0007669"/>
    <property type="project" value="TreeGrafter"/>
</dbReference>
<feature type="region of interest" description="Disordered" evidence="10">
    <location>
        <begin position="1"/>
        <end position="37"/>
    </location>
</feature>
<dbReference type="EMBL" id="JAULSR010000005">
    <property type="protein sequence ID" value="KAK0617914.1"/>
    <property type="molecule type" value="Genomic_DNA"/>
</dbReference>
<dbReference type="GO" id="GO:0003712">
    <property type="term" value="F:transcription coregulator activity"/>
    <property type="evidence" value="ECO:0007669"/>
    <property type="project" value="UniProtKB-UniRule"/>
</dbReference>
<dbReference type="Pfam" id="PF26204">
    <property type="entry name" value="Med14_fung"/>
    <property type="match status" value="1"/>
</dbReference>
<evidence type="ECO:0000256" key="9">
    <source>
        <dbReference type="RuleBase" id="RU365082"/>
    </source>
</evidence>
<evidence type="ECO:0000256" key="7">
    <source>
        <dbReference type="ARBA" id="ARBA00023242"/>
    </source>
</evidence>
<dbReference type="PANTHER" id="PTHR12809:SF2">
    <property type="entry name" value="MEDIATOR OF RNA POLYMERASE II TRANSCRIPTION SUBUNIT 14"/>
    <property type="match status" value="1"/>
</dbReference>
<dbReference type="GO" id="GO:0006357">
    <property type="term" value="P:regulation of transcription by RNA polymerase II"/>
    <property type="evidence" value="ECO:0007669"/>
    <property type="project" value="InterPro"/>
</dbReference>
<reference evidence="12" key="1">
    <citation type="submission" date="2023-06" db="EMBL/GenBank/DDBJ databases">
        <title>Genome-scale phylogeny and comparative genomics of the fungal order Sordariales.</title>
        <authorList>
            <consortium name="Lawrence Berkeley National Laboratory"/>
            <person name="Hensen N."/>
            <person name="Bonometti L."/>
            <person name="Westerberg I."/>
            <person name="Brannstrom I.O."/>
            <person name="Guillou S."/>
            <person name="Cros-Aarteil S."/>
            <person name="Calhoun S."/>
            <person name="Haridas S."/>
            <person name="Kuo A."/>
            <person name="Mondo S."/>
            <person name="Pangilinan J."/>
            <person name="Riley R."/>
            <person name="LaButti K."/>
            <person name="Andreopoulos B."/>
            <person name="Lipzen A."/>
            <person name="Chen C."/>
            <person name="Yanf M."/>
            <person name="Daum C."/>
            <person name="Ng V."/>
            <person name="Clum A."/>
            <person name="Steindorff A."/>
            <person name="Ohm R."/>
            <person name="Martin F."/>
            <person name="Silar P."/>
            <person name="Natvig D."/>
            <person name="Lalanne C."/>
            <person name="Gautier V."/>
            <person name="Ament-velasquez S.L."/>
            <person name="Kruys A."/>
            <person name="Hutchinson M.I."/>
            <person name="Powell A.J."/>
            <person name="Barry K."/>
            <person name="Miller A.N."/>
            <person name="Grigoriev I.V."/>
            <person name="Debuchy R."/>
            <person name="Gladieux P."/>
            <person name="Thoren M.H."/>
            <person name="Johannesson H."/>
        </authorList>
    </citation>
    <scope>NUCLEOTIDE SEQUENCE</scope>
    <source>
        <strain evidence="12">SMH3391-2</strain>
    </source>
</reference>
<feature type="region of interest" description="Disordered" evidence="10">
    <location>
        <begin position="50"/>
        <end position="71"/>
    </location>
</feature>
<feature type="region of interest" description="Disordered" evidence="10">
    <location>
        <begin position="1072"/>
        <end position="1203"/>
    </location>
</feature>
<organism evidence="12 13">
    <name type="scientific">Bombardia bombarda</name>
    <dbReference type="NCBI Taxonomy" id="252184"/>
    <lineage>
        <taxon>Eukaryota</taxon>
        <taxon>Fungi</taxon>
        <taxon>Dikarya</taxon>
        <taxon>Ascomycota</taxon>
        <taxon>Pezizomycotina</taxon>
        <taxon>Sordariomycetes</taxon>
        <taxon>Sordariomycetidae</taxon>
        <taxon>Sordariales</taxon>
        <taxon>Lasiosphaeriaceae</taxon>
        <taxon>Bombardia</taxon>
    </lineage>
</organism>
<keyword evidence="4 9" id="KW-0805">Transcription regulation</keyword>
<accession>A0AA40BY82</accession>
<dbReference type="PANTHER" id="PTHR12809">
    <property type="entry name" value="MEDIATOR COMPLEX SUBUNIT"/>
    <property type="match status" value="1"/>
</dbReference>
<comment type="subunit">
    <text evidence="9">Component of the Mediator complex.</text>
</comment>
<protein>
    <recommendedName>
        <fullName evidence="3 9">Mediator of RNA polymerase II transcription subunit 14</fullName>
    </recommendedName>
    <alternativeName>
        <fullName evidence="8 9">Mediator complex subunit 14</fullName>
    </alternativeName>
</protein>
<evidence type="ECO:0000256" key="5">
    <source>
        <dbReference type="ARBA" id="ARBA00023159"/>
    </source>
</evidence>
<keyword evidence="13" id="KW-1185">Reference proteome</keyword>
<dbReference type="Proteomes" id="UP001174934">
    <property type="component" value="Unassembled WGS sequence"/>
</dbReference>
<evidence type="ECO:0000256" key="3">
    <source>
        <dbReference type="ARBA" id="ARBA00019619"/>
    </source>
</evidence>
<evidence type="ECO:0000256" key="8">
    <source>
        <dbReference type="ARBA" id="ARBA00032007"/>
    </source>
</evidence>
<evidence type="ECO:0000256" key="4">
    <source>
        <dbReference type="ARBA" id="ARBA00023015"/>
    </source>
</evidence>
<dbReference type="AlphaFoldDB" id="A0AA40BY82"/>
<evidence type="ECO:0000256" key="1">
    <source>
        <dbReference type="ARBA" id="ARBA00004123"/>
    </source>
</evidence>
<evidence type="ECO:0000259" key="11">
    <source>
        <dbReference type="Pfam" id="PF08638"/>
    </source>
</evidence>
<comment type="function">
    <text evidence="9">Component of the Mediator complex, a coactivator involved in the regulated transcription of nearly all RNA polymerase II-dependent genes. Mediator functions as a bridge to convey information from gene-specific regulatory proteins to the basal RNA polymerase II transcription machinery. Mediator is recruited to promoters by direct interactions with regulatory proteins and serves as a scaffold for the assembly of a functional preinitiation complex with RNA polymerase II and the general transcription factors.</text>
</comment>
<evidence type="ECO:0000313" key="13">
    <source>
        <dbReference type="Proteomes" id="UP001174934"/>
    </source>
</evidence>
<dbReference type="GO" id="GO:0016592">
    <property type="term" value="C:mediator complex"/>
    <property type="evidence" value="ECO:0007669"/>
    <property type="project" value="UniProtKB-UniRule"/>
</dbReference>